<dbReference type="EMBL" id="CM007381">
    <property type="protein sequence ID" value="ONK79030.1"/>
    <property type="molecule type" value="Genomic_DNA"/>
</dbReference>
<dbReference type="PANTHER" id="PTHR40891">
    <property type="entry name" value="DUF295 DOMAIN-CONTAINING PROTEIN"/>
    <property type="match status" value="1"/>
</dbReference>
<dbReference type="AlphaFoldDB" id="A0A5P1FQT0"/>
<reference evidence="2" key="1">
    <citation type="journal article" date="2017" name="Nat. Commun.">
        <title>The asparagus genome sheds light on the origin and evolution of a young Y chromosome.</title>
        <authorList>
            <person name="Harkess A."/>
            <person name="Zhou J."/>
            <person name="Xu C."/>
            <person name="Bowers J.E."/>
            <person name="Van der Hulst R."/>
            <person name="Ayyampalayam S."/>
            <person name="Mercati F."/>
            <person name="Riccardi P."/>
            <person name="McKain M.R."/>
            <person name="Kakrana A."/>
            <person name="Tang H."/>
            <person name="Ray J."/>
            <person name="Groenendijk J."/>
            <person name="Arikit S."/>
            <person name="Mathioni S.M."/>
            <person name="Nakano M."/>
            <person name="Shan H."/>
            <person name="Telgmann-Rauber A."/>
            <person name="Kanno A."/>
            <person name="Yue Z."/>
            <person name="Chen H."/>
            <person name="Li W."/>
            <person name="Chen Y."/>
            <person name="Xu X."/>
            <person name="Zhang Y."/>
            <person name="Luo S."/>
            <person name="Chen H."/>
            <person name="Gao J."/>
            <person name="Mao Z."/>
            <person name="Pires J.C."/>
            <person name="Luo M."/>
            <person name="Kudrna D."/>
            <person name="Wing R.A."/>
            <person name="Meyers B.C."/>
            <person name="Yi K."/>
            <person name="Kong H."/>
            <person name="Lavrijsen P."/>
            <person name="Sunseri F."/>
            <person name="Falavigna A."/>
            <person name="Ye Y."/>
            <person name="Leebens-Mack J.H."/>
            <person name="Chen G."/>
        </authorList>
    </citation>
    <scope>NUCLEOTIDE SEQUENCE [LARGE SCALE GENOMIC DNA]</scope>
    <source>
        <strain evidence="2">cv. DH0086</strain>
    </source>
</reference>
<protein>
    <submittedName>
        <fullName evidence="1">Uncharacterized protein</fullName>
    </submittedName>
</protein>
<dbReference type="Gramene" id="ONK79030">
    <property type="protein sequence ID" value="ONK79030"/>
    <property type="gene ID" value="A4U43_C01F2150"/>
</dbReference>
<name>A0A5P1FQT0_ASPOF</name>
<evidence type="ECO:0000313" key="1">
    <source>
        <dbReference type="EMBL" id="ONK79030.1"/>
    </source>
</evidence>
<dbReference type="Proteomes" id="UP000243459">
    <property type="component" value="Chromosome 1"/>
</dbReference>
<gene>
    <name evidence="1" type="ORF">A4U43_C01F2150</name>
</gene>
<evidence type="ECO:0000313" key="2">
    <source>
        <dbReference type="Proteomes" id="UP000243459"/>
    </source>
</evidence>
<sequence>MTATKVVLPRPPTWDLEDCDCILSSSSPTSPECRVLVANKRECTFLFCRPSDHEQQWTEYKYDLGCNNPIHCITAFDDDKFCGVTREGNFATIDCPPNPGVNILEPIIPKSKNGLQSTASAAIVFLLGCSGRSTASCSSPELGIKGNCLYYVEDDDDGCVYCFDLEEGFVSAHLRCLEGDLCGEATPVWMIPASESRD</sequence>
<dbReference type="PANTHER" id="PTHR40891:SF1">
    <property type="entry name" value="DUF295 DOMAIN-CONTAINING PROTEIN"/>
    <property type="match status" value="1"/>
</dbReference>
<accession>A0A5P1FQT0</accession>
<keyword evidence="2" id="KW-1185">Reference proteome</keyword>
<organism evidence="1 2">
    <name type="scientific">Asparagus officinalis</name>
    <name type="common">Garden asparagus</name>
    <dbReference type="NCBI Taxonomy" id="4686"/>
    <lineage>
        <taxon>Eukaryota</taxon>
        <taxon>Viridiplantae</taxon>
        <taxon>Streptophyta</taxon>
        <taxon>Embryophyta</taxon>
        <taxon>Tracheophyta</taxon>
        <taxon>Spermatophyta</taxon>
        <taxon>Magnoliopsida</taxon>
        <taxon>Liliopsida</taxon>
        <taxon>Asparagales</taxon>
        <taxon>Asparagaceae</taxon>
        <taxon>Asparagoideae</taxon>
        <taxon>Asparagus</taxon>
    </lineage>
</organism>
<proteinExistence type="predicted"/>